<dbReference type="AlphaFoldDB" id="A0A9P4LFX6"/>
<dbReference type="OrthoDB" id="2888121at2759"/>
<proteinExistence type="predicted"/>
<dbReference type="EMBL" id="ML978329">
    <property type="protein sequence ID" value="KAF2023703.1"/>
    <property type="molecule type" value="Genomic_DNA"/>
</dbReference>
<dbReference type="InterPro" id="IPR049168">
    <property type="entry name" value="Glyco_hydro_134"/>
</dbReference>
<organism evidence="2 3">
    <name type="scientific">Setomelanomma holmii</name>
    <dbReference type="NCBI Taxonomy" id="210430"/>
    <lineage>
        <taxon>Eukaryota</taxon>
        <taxon>Fungi</taxon>
        <taxon>Dikarya</taxon>
        <taxon>Ascomycota</taxon>
        <taxon>Pezizomycotina</taxon>
        <taxon>Dothideomycetes</taxon>
        <taxon>Pleosporomycetidae</taxon>
        <taxon>Pleosporales</taxon>
        <taxon>Pleosporineae</taxon>
        <taxon>Phaeosphaeriaceae</taxon>
        <taxon>Setomelanomma</taxon>
    </lineage>
</organism>
<reference evidence="2" key="1">
    <citation type="journal article" date="2020" name="Stud. Mycol.">
        <title>101 Dothideomycetes genomes: a test case for predicting lifestyles and emergence of pathogens.</title>
        <authorList>
            <person name="Haridas S."/>
            <person name="Albert R."/>
            <person name="Binder M."/>
            <person name="Bloem J."/>
            <person name="Labutti K."/>
            <person name="Salamov A."/>
            <person name="Andreopoulos B."/>
            <person name="Baker S."/>
            <person name="Barry K."/>
            <person name="Bills G."/>
            <person name="Bluhm B."/>
            <person name="Cannon C."/>
            <person name="Castanera R."/>
            <person name="Culley D."/>
            <person name="Daum C."/>
            <person name="Ezra D."/>
            <person name="Gonzalez J."/>
            <person name="Henrissat B."/>
            <person name="Kuo A."/>
            <person name="Liang C."/>
            <person name="Lipzen A."/>
            <person name="Lutzoni F."/>
            <person name="Magnuson J."/>
            <person name="Mondo S."/>
            <person name="Nolan M."/>
            <person name="Ohm R."/>
            <person name="Pangilinan J."/>
            <person name="Park H.-J."/>
            <person name="Ramirez L."/>
            <person name="Alfaro M."/>
            <person name="Sun H."/>
            <person name="Tritt A."/>
            <person name="Yoshinaga Y."/>
            <person name="Zwiers L.-H."/>
            <person name="Turgeon B."/>
            <person name="Goodwin S."/>
            <person name="Spatafora J."/>
            <person name="Crous P."/>
            <person name="Grigoriev I."/>
        </authorList>
    </citation>
    <scope>NUCLEOTIDE SEQUENCE</scope>
    <source>
        <strain evidence="2">CBS 110217</strain>
    </source>
</reference>
<dbReference type="Proteomes" id="UP000799777">
    <property type="component" value="Unassembled WGS sequence"/>
</dbReference>
<feature type="chain" id="PRO_5040217667" evidence="1">
    <location>
        <begin position="18"/>
        <end position="194"/>
    </location>
</feature>
<keyword evidence="3" id="KW-1185">Reference proteome</keyword>
<comment type="caution">
    <text evidence="2">The sequence shown here is derived from an EMBL/GenBank/DDBJ whole genome shotgun (WGS) entry which is preliminary data.</text>
</comment>
<protein>
    <submittedName>
        <fullName evidence="2">Uncharacterized protein</fullName>
    </submittedName>
</protein>
<keyword evidence="1" id="KW-0732">Signal</keyword>
<gene>
    <name evidence="2" type="ORF">EK21DRAFT_118495</name>
</gene>
<evidence type="ECO:0000256" key="1">
    <source>
        <dbReference type="SAM" id="SignalP"/>
    </source>
</evidence>
<dbReference type="Pfam" id="PF21087">
    <property type="entry name" value="Glyco_hydro_134"/>
    <property type="match status" value="1"/>
</dbReference>
<feature type="signal peptide" evidence="1">
    <location>
        <begin position="1"/>
        <end position="17"/>
    </location>
</feature>
<name>A0A9P4LFX6_9PLEO</name>
<dbReference type="CDD" id="cd19610">
    <property type="entry name" value="mannanase_GH134"/>
    <property type="match status" value="1"/>
</dbReference>
<evidence type="ECO:0000313" key="2">
    <source>
        <dbReference type="EMBL" id="KAF2023703.1"/>
    </source>
</evidence>
<evidence type="ECO:0000313" key="3">
    <source>
        <dbReference type="Proteomes" id="UP000799777"/>
    </source>
</evidence>
<accession>A0A9P4LFX6</accession>
<sequence>MKLSAFATALLATGASAAAIPEPATSNALQARQQTGSYTISGLGQRKQQVTAAGANSFNLAIAMLETERMDTSYAYGDNKQNDSANFGIFKQNWGLLRVCCSRFKGQSQSDWNNGAVLNSNLNADVQCLSECQSYYGRDRWLAGHRNGATGLANPNTQDIKNYINAVSYIEQQMLTQPNGLTNDVRYWMYVVPI</sequence>